<evidence type="ECO:0000256" key="1">
    <source>
        <dbReference type="SAM" id="MobiDB-lite"/>
    </source>
</evidence>
<protein>
    <recommendedName>
        <fullName evidence="2">Transferrin-binding protein B C-lobe/N-lobe beta-barrel domain-containing protein</fullName>
    </recommendedName>
</protein>
<reference evidence="3 4" key="1">
    <citation type="submission" date="2017-08" db="EMBL/GenBank/DDBJ databases">
        <title>Halomonas binhaiensis sp. nov., isolated from saline alkaline soil.</title>
        <authorList>
            <person name="Wang D."/>
            <person name="Zhang G."/>
        </authorList>
    </citation>
    <scope>NUCLEOTIDE SEQUENCE [LARGE SCALE GENOMIC DNA]</scope>
    <source>
        <strain evidence="3 4">WN018</strain>
    </source>
</reference>
<name>A0ABX4HMH5_9GAMM</name>
<evidence type="ECO:0000313" key="3">
    <source>
        <dbReference type="EMBL" id="PAU73702.1"/>
    </source>
</evidence>
<dbReference type="InterPro" id="IPR011250">
    <property type="entry name" value="OMP/PagP_B-barrel"/>
</dbReference>
<dbReference type="RefSeq" id="WP_095602737.1">
    <property type="nucleotide sequence ID" value="NZ_NSKA01000001.1"/>
</dbReference>
<dbReference type="EMBL" id="NSKA01000001">
    <property type="protein sequence ID" value="PAU73702.1"/>
    <property type="molecule type" value="Genomic_DNA"/>
</dbReference>
<dbReference type="Proteomes" id="UP000218675">
    <property type="component" value="Unassembled WGS sequence"/>
</dbReference>
<dbReference type="SUPFAM" id="SSF56925">
    <property type="entry name" value="OMPA-like"/>
    <property type="match status" value="1"/>
</dbReference>
<dbReference type="PROSITE" id="PS51257">
    <property type="entry name" value="PROKAR_LIPOPROTEIN"/>
    <property type="match status" value="1"/>
</dbReference>
<feature type="domain" description="Transferrin-binding protein B C-lobe/N-lobe beta-barrel" evidence="2">
    <location>
        <begin position="219"/>
        <end position="354"/>
    </location>
</feature>
<dbReference type="InterPro" id="IPR001677">
    <property type="entry name" value="TbpB_B_D"/>
</dbReference>
<keyword evidence="4" id="KW-1185">Reference proteome</keyword>
<comment type="caution">
    <text evidence="3">The sequence shown here is derived from an EMBL/GenBank/DDBJ whole genome shotgun (WGS) entry which is preliminary data.</text>
</comment>
<dbReference type="Gene3D" id="2.40.160.90">
    <property type="match status" value="1"/>
</dbReference>
<organism evidence="3 4">
    <name type="scientific">Vreelandella alkaliphila</name>
    <dbReference type="NCBI Taxonomy" id="272774"/>
    <lineage>
        <taxon>Bacteria</taxon>
        <taxon>Pseudomonadati</taxon>
        <taxon>Pseudomonadota</taxon>
        <taxon>Gammaproteobacteria</taxon>
        <taxon>Oceanospirillales</taxon>
        <taxon>Halomonadaceae</taxon>
        <taxon>Vreelandella</taxon>
    </lineage>
</organism>
<proteinExistence type="predicted"/>
<gene>
    <name evidence="3" type="ORF">CK497_03595</name>
</gene>
<dbReference type="Pfam" id="PF01298">
    <property type="entry name" value="TbpB_B_D"/>
    <property type="match status" value="1"/>
</dbReference>
<feature type="compositionally biased region" description="Gly residues" evidence="1">
    <location>
        <begin position="44"/>
        <end position="70"/>
    </location>
</feature>
<evidence type="ECO:0000259" key="2">
    <source>
        <dbReference type="Pfam" id="PF01298"/>
    </source>
</evidence>
<feature type="region of interest" description="Disordered" evidence="1">
    <location>
        <begin position="26"/>
        <end position="84"/>
    </location>
</feature>
<feature type="compositionally biased region" description="Polar residues" evidence="1">
    <location>
        <begin position="26"/>
        <end position="36"/>
    </location>
</feature>
<evidence type="ECO:0000313" key="4">
    <source>
        <dbReference type="Proteomes" id="UP000218675"/>
    </source>
</evidence>
<sequence>METIDNKDSVLKLSLLALAIVAVTGCSSGGSSSQPIDQDDPGQTDGGGGSSDSGGSSGDSGGGSGDGGGSSDPSQDFTYKTINPANPIDNAAGEIIHLESVSMNATSSSSGVAINKGPEISFEAILMALEDAPDGKARIGLIAPAAGVDEDFSESDKYPYDFDNGENEVKILSLDDEGNEFLDGSLNYAAYGNWLIRNSSGDSDGGFFAWGSDTRSSDMPTSGTASYSGVTQGEVIINNGQAHALIGQATLDVNFTSKDIEGTLTNMTAQEYDSDVVRQWHDIDLIGGLDSQGNRFGGITQVESSPGNAASISNDSRGGFNGRFYGPGAAEAAGVWSIEDPNGSAAYGAFGVKKD</sequence>
<accession>A0ABX4HMH5</accession>